<gene>
    <name evidence="9" type="ORF">BpHYR1_016287</name>
</gene>
<dbReference type="InterPro" id="IPR051915">
    <property type="entry name" value="Cellulose_Degrad_GH3"/>
</dbReference>
<keyword evidence="5" id="KW-0378">Hydrolase</keyword>
<dbReference type="SUPFAM" id="SSF51445">
    <property type="entry name" value="(Trans)glycosidases"/>
    <property type="match status" value="1"/>
</dbReference>
<evidence type="ECO:0000313" key="9">
    <source>
        <dbReference type="EMBL" id="RNA13667.1"/>
    </source>
</evidence>
<protein>
    <recommendedName>
        <fullName evidence="3">beta-glucosidase</fullName>
        <ecNumber evidence="3">3.2.1.21</ecNumber>
    </recommendedName>
</protein>
<dbReference type="EMBL" id="REGN01005347">
    <property type="protein sequence ID" value="RNA13667.1"/>
    <property type="molecule type" value="Genomic_DNA"/>
</dbReference>
<feature type="domain" description="Glycoside hydrolase family 3 N-terminal" evidence="8">
    <location>
        <begin position="30"/>
        <end position="222"/>
    </location>
</feature>
<evidence type="ECO:0000256" key="7">
    <source>
        <dbReference type="SAM" id="SignalP"/>
    </source>
</evidence>
<comment type="similarity">
    <text evidence="2">Belongs to the glycosyl hydrolase 3 family.</text>
</comment>
<evidence type="ECO:0000256" key="6">
    <source>
        <dbReference type="ARBA" id="ARBA00023295"/>
    </source>
</evidence>
<feature type="chain" id="PRO_5018194482" description="beta-glucosidase" evidence="7">
    <location>
        <begin position="19"/>
        <end position="226"/>
    </location>
</feature>
<keyword evidence="10" id="KW-1185">Reference proteome</keyword>
<proteinExistence type="inferred from homology"/>
<dbReference type="Gene3D" id="3.20.20.300">
    <property type="entry name" value="Glycoside hydrolase, family 3, N-terminal domain"/>
    <property type="match status" value="1"/>
</dbReference>
<dbReference type="InterPro" id="IPR036962">
    <property type="entry name" value="Glyco_hydro_3_N_sf"/>
</dbReference>
<dbReference type="PANTHER" id="PTHR30620:SF16">
    <property type="entry name" value="LYSOSOMAL BETA GLUCOSIDASE"/>
    <property type="match status" value="1"/>
</dbReference>
<evidence type="ECO:0000256" key="3">
    <source>
        <dbReference type="ARBA" id="ARBA00012744"/>
    </source>
</evidence>
<dbReference type="InterPro" id="IPR001764">
    <property type="entry name" value="Glyco_hydro_3_N"/>
</dbReference>
<accession>A0A3M7QQC9</accession>
<dbReference type="GO" id="GO:0008422">
    <property type="term" value="F:beta-glucosidase activity"/>
    <property type="evidence" value="ECO:0007669"/>
    <property type="project" value="UniProtKB-EC"/>
</dbReference>
<reference evidence="9 10" key="1">
    <citation type="journal article" date="2018" name="Sci. Rep.">
        <title>Genomic signatures of local adaptation to the degree of environmental predictability in rotifers.</title>
        <authorList>
            <person name="Franch-Gras L."/>
            <person name="Hahn C."/>
            <person name="Garcia-Roger E.M."/>
            <person name="Carmona M.J."/>
            <person name="Serra M."/>
            <person name="Gomez A."/>
        </authorList>
    </citation>
    <scope>NUCLEOTIDE SEQUENCE [LARGE SCALE GENOMIC DNA]</scope>
    <source>
        <strain evidence="9">HYR1</strain>
    </source>
</reference>
<comment type="catalytic activity">
    <reaction evidence="1">
        <text>Hydrolysis of terminal, non-reducing beta-D-glucosyl residues with release of beta-D-glucose.</text>
        <dbReference type="EC" id="3.2.1.21"/>
    </reaction>
</comment>
<dbReference type="GO" id="GO:0009251">
    <property type="term" value="P:glucan catabolic process"/>
    <property type="evidence" value="ECO:0007669"/>
    <property type="project" value="TreeGrafter"/>
</dbReference>
<dbReference type="InterPro" id="IPR017853">
    <property type="entry name" value="GH"/>
</dbReference>
<dbReference type="Proteomes" id="UP000276133">
    <property type="component" value="Unassembled WGS sequence"/>
</dbReference>
<dbReference type="OrthoDB" id="47059at2759"/>
<keyword evidence="4 7" id="KW-0732">Signal</keyword>
<evidence type="ECO:0000313" key="10">
    <source>
        <dbReference type="Proteomes" id="UP000276133"/>
    </source>
</evidence>
<sequence length="226" mass="25457">MMAKFCVLFCLWFCLTDAIDIDALLNSMSLEEKCGQMTQVTFDVIQKLPQPADFDENPVNLTLLEYAILEKNVGSILNTPYNVAQKAETWQKIIKVIQDATAKSRLRIPTIYGLDSIHGANYIQEAVLFPHSISLAGSFNPELTRKIAQITSLETRAIGVPWNFNPVLDVGRQPVWPRLFETYGEDPYLAGRMGEVYVQASQGNDLKNRSNVATCLKHYIGYSFPF</sequence>
<organism evidence="9 10">
    <name type="scientific">Brachionus plicatilis</name>
    <name type="common">Marine rotifer</name>
    <name type="synonym">Brachionus muelleri</name>
    <dbReference type="NCBI Taxonomy" id="10195"/>
    <lineage>
        <taxon>Eukaryota</taxon>
        <taxon>Metazoa</taxon>
        <taxon>Spiralia</taxon>
        <taxon>Gnathifera</taxon>
        <taxon>Rotifera</taxon>
        <taxon>Eurotatoria</taxon>
        <taxon>Monogononta</taxon>
        <taxon>Pseudotrocha</taxon>
        <taxon>Ploima</taxon>
        <taxon>Brachionidae</taxon>
        <taxon>Brachionus</taxon>
    </lineage>
</organism>
<evidence type="ECO:0000256" key="5">
    <source>
        <dbReference type="ARBA" id="ARBA00022801"/>
    </source>
</evidence>
<keyword evidence="6" id="KW-0326">Glycosidase</keyword>
<evidence type="ECO:0000256" key="4">
    <source>
        <dbReference type="ARBA" id="ARBA00022729"/>
    </source>
</evidence>
<feature type="non-terminal residue" evidence="9">
    <location>
        <position position="226"/>
    </location>
</feature>
<dbReference type="EC" id="3.2.1.21" evidence="3"/>
<dbReference type="AlphaFoldDB" id="A0A3M7QQC9"/>
<feature type="signal peptide" evidence="7">
    <location>
        <begin position="1"/>
        <end position="18"/>
    </location>
</feature>
<evidence type="ECO:0000256" key="2">
    <source>
        <dbReference type="ARBA" id="ARBA00005336"/>
    </source>
</evidence>
<name>A0A3M7QQC9_BRAPC</name>
<comment type="caution">
    <text evidence="9">The sequence shown here is derived from an EMBL/GenBank/DDBJ whole genome shotgun (WGS) entry which is preliminary data.</text>
</comment>
<dbReference type="PANTHER" id="PTHR30620">
    <property type="entry name" value="PERIPLASMIC BETA-GLUCOSIDASE-RELATED"/>
    <property type="match status" value="1"/>
</dbReference>
<evidence type="ECO:0000256" key="1">
    <source>
        <dbReference type="ARBA" id="ARBA00000448"/>
    </source>
</evidence>
<dbReference type="PRINTS" id="PR00133">
    <property type="entry name" value="GLHYDRLASE3"/>
</dbReference>
<dbReference type="Pfam" id="PF00933">
    <property type="entry name" value="Glyco_hydro_3"/>
    <property type="match status" value="1"/>
</dbReference>
<evidence type="ECO:0000259" key="8">
    <source>
        <dbReference type="Pfam" id="PF00933"/>
    </source>
</evidence>